<dbReference type="GeneID" id="13842645"/>
<sequence>MDNEPKLSFDNEVKRRNSNGSIGERRNSNGSIGERRNSNGEKRHKTSLVNKGKELLKKISRRPSQEIETTPETPLDSMSINNAYGMKEISGVTMSETNDYDKDDKDDTETMDVDETETMIDSNLHHLMYINGIDIGSVPHVYIAKAPFLPTELDEIQLVMDKYFNNVINMNMSVYLFLQMSKGDYSVGYYYFTKLLRSLNMNAIKYEYSRKVMYKMYMDWAENVCKLFGLVINANGASPVKEIMNIINQSVYSFLKFVAKPHNLPMLFFDNIYQLPKNDINTLDDEMIQQRELTDFYNQKIVRCTHHNQFRKFTKEEKVTGVMFMGETKLVNVTPTYKKVKSFNLIK</sequence>
<dbReference type="RefSeq" id="YP_006908633.1">
    <property type="nucleotide sequence ID" value="NC_018875.1"/>
</dbReference>
<dbReference type="OrthoDB" id="19853at10239"/>
<feature type="compositionally biased region" description="Basic and acidic residues" evidence="1">
    <location>
        <begin position="23"/>
        <end position="41"/>
    </location>
</feature>
<organism evidence="2 3">
    <name type="scientific">Epinotia aporema granulovirus</name>
    <dbReference type="NCBI Taxonomy" id="166056"/>
    <lineage>
        <taxon>Viruses</taxon>
        <taxon>Viruses incertae sedis</taxon>
        <taxon>Naldaviricetes</taxon>
        <taxon>Lefavirales</taxon>
        <taxon>Baculoviridae</taxon>
        <taxon>Betabaculovirus</taxon>
        <taxon>Betabaculovirus epaporemae</taxon>
    </lineage>
</organism>
<protein>
    <submittedName>
        <fullName evidence="2">Uncharacterized protein</fullName>
    </submittedName>
</protein>
<proteinExistence type="predicted"/>
<dbReference type="EMBL" id="JN408834">
    <property type="protein sequence ID" value="AER41551.1"/>
    <property type="molecule type" value="Genomic_DNA"/>
</dbReference>
<feature type="compositionally biased region" description="Polar residues" evidence="1">
    <location>
        <begin position="66"/>
        <end position="79"/>
    </location>
</feature>
<dbReference type="Proteomes" id="UP000201571">
    <property type="component" value="Segment"/>
</dbReference>
<keyword evidence="3" id="KW-1185">Reference proteome</keyword>
<dbReference type="KEGG" id="vg:13842645"/>
<accession>K4EQU6</accession>
<feature type="region of interest" description="Disordered" evidence="1">
    <location>
        <begin position="60"/>
        <end position="79"/>
    </location>
</feature>
<name>K4EQU6_9BBAC</name>
<reference evidence="2 3" key="1">
    <citation type="journal article" date="2012" name="BMC Genomics">
        <title>Genome of Epinotia aporema granulovirus (EpapGV), a polyorganotropic fast killing betabaculovirus with a novel thymidylate kinase gene.</title>
        <authorList>
            <person name="Ferrelli M.L."/>
            <person name="Salvador R."/>
            <person name="Biedma M.E."/>
            <person name="Berretta M.F."/>
            <person name="Haase S."/>
            <person name="Sciocco-Cap A."/>
            <person name="Ghiringhelli P.D."/>
            <person name="Romanowski V."/>
        </authorList>
    </citation>
    <scope>NUCLEOTIDE SEQUENCE [LARGE SCALE GENOMIC DNA]</scope>
</reference>
<evidence type="ECO:0000313" key="3">
    <source>
        <dbReference type="Proteomes" id="UP000201571"/>
    </source>
</evidence>
<evidence type="ECO:0000256" key="1">
    <source>
        <dbReference type="SAM" id="MobiDB-lite"/>
    </source>
</evidence>
<evidence type="ECO:0000313" key="2">
    <source>
        <dbReference type="EMBL" id="AER41551.1"/>
    </source>
</evidence>
<feature type="compositionally biased region" description="Basic and acidic residues" evidence="1">
    <location>
        <begin position="1"/>
        <end position="15"/>
    </location>
</feature>
<feature type="region of interest" description="Disordered" evidence="1">
    <location>
        <begin position="1"/>
        <end position="52"/>
    </location>
</feature>